<dbReference type="AlphaFoldDB" id="A0A9P1GNS6"/>
<protein>
    <submittedName>
        <fullName evidence="2">Uncharacterized protein</fullName>
    </submittedName>
</protein>
<accession>A0A9P1GNS6</accession>
<gene>
    <name evidence="2" type="ORF">C1SCF055_LOCUS42854</name>
</gene>
<name>A0A9P1GNS6_9DINO</name>
<dbReference type="EMBL" id="CAMXCT010006685">
    <property type="protein sequence ID" value="CAI4018267.1"/>
    <property type="molecule type" value="Genomic_DNA"/>
</dbReference>
<evidence type="ECO:0000313" key="4">
    <source>
        <dbReference type="Proteomes" id="UP001152797"/>
    </source>
</evidence>
<reference evidence="2" key="1">
    <citation type="submission" date="2022-10" db="EMBL/GenBank/DDBJ databases">
        <authorList>
            <person name="Chen Y."/>
            <person name="Dougan E. K."/>
            <person name="Chan C."/>
            <person name="Rhodes N."/>
            <person name="Thang M."/>
        </authorList>
    </citation>
    <scope>NUCLEOTIDE SEQUENCE</scope>
</reference>
<evidence type="ECO:0000256" key="1">
    <source>
        <dbReference type="SAM" id="SignalP"/>
    </source>
</evidence>
<comment type="caution">
    <text evidence="2">The sequence shown here is derived from an EMBL/GenBank/DDBJ whole genome shotgun (WGS) entry which is preliminary data.</text>
</comment>
<dbReference type="EMBL" id="CAMXCT030006685">
    <property type="protein sequence ID" value="CAL4805579.1"/>
    <property type="molecule type" value="Genomic_DNA"/>
</dbReference>
<proteinExistence type="predicted"/>
<reference evidence="3" key="2">
    <citation type="submission" date="2024-04" db="EMBL/GenBank/DDBJ databases">
        <authorList>
            <person name="Chen Y."/>
            <person name="Shah S."/>
            <person name="Dougan E. K."/>
            <person name="Thang M."/>
            <person name="Chan C."/>
        </authorList>
    </citation>
    <scope>NUCLEOTIDE SEQUENCE [LARGE SCALE GENOMIC DNA]</scope>
</reference>
<keyword evidence="1" id="KW-0732">Signal</keyword>
<feature type="chain" id="PRO_5043273058" evidence="1">
    <location>
        <begin position="22"/>
        <end position="345"/>
    </location>
</feature>
<feature type="signal peptide" evidence="1">
    <location>
        <begin position="1"/>
        <end position="21"/>
    </location>
</feature>
<keyword evidence="4" id="KW-1185">Reference proteome</keyword>
<dbReference type="EMBL" id="CAMXCT020006685">
    <property type="protein sequence ID" value="CAL1171642.1"/>
    <property type="molecule type" value="Genomic_DNA"/>
</dbReference>
<evidence type="ECO:0000313" key="2">
    <source>
        <dbReference type="EMBL" id="CAI4018267.1"/>
    </source>
</evidence>
<dbReference type="OrthoDB" id="405979at2759"/>
<dbReference type="Proteomes" id="UP001152797">
    <property type="component" value="Unassembled WGS sequence"/>
</dbReference>
<sequence>MIWPVFAATALAALADDSCDAQIFLQSFATQERPAGIYDAGPVAMTNFAGQMPSAVSPKTSCSQTSYLPSAIEKKFKLNAVQLTKDRHVLCGALKGTTEEWLAMNLKKTPATSKSDIFSQICPGPMATKQVIEPLVGLLRDPRFLCLKKPELFTFSVDWLVLADNKSFPSTTSSNSRRIFFDAGGSRFVDALNFFVTKYEERGIEMDQIYVWEMEKKNASQYWAGTPEDVRAKWEPRLTWYNGIPVSINEGDMHNPVHRIRELCRMGDFCAFKLDIDTPKVEGALVQQLLEDHGHLTEFFFEHHVQSHLMHLYWLRDINFDQNFEHSYDLFSALREKGLRAHSWI</sequence>
<evidence type="ECO:0000313" key="3">
    <source>
        <dbReference type="EMBL" id="CAL1171642.1"/>
    </source>
</evidence>
<organism evidence="2">
    <name type="scientific">Cladocopium goreaui</name>
    <dbReference type="NCBI Taxonomy" id="2562237"/>
    <lineage>
        <taxon>Eukaryota</taxon>
        <taxon>Sar</taxon>
        <taxon>Alveolata</taxon>
        <taxon>Dinophyceae</taxon>
        <taxon>Suessiales</taxon>
        <taxon>Symbiodiniaceae</taxon>
        <taxon>Cladocopium</taxon>
    </lineage>
</organism>